<evidence type="ECO:0000313" key="3">
    <source>
        <dbReference type="Proteomes" id="UP001159363"/>
    </source>
</evidence>
<proteinExistence type="predicted"/>
<evidence type="ECO:0000313" key="2">
    <source>
        <dbReference type="EMBL" id="KAJ8873967.1"/>
    </source>
</evidence>
<name>A0ABQ9GPN5_9NEOP</name>
<feature type="compositionally biased region" description="Polar residues" evidence="1">
    <location>
        <begin position="584"/>
        <end position="594"/>
    </location>
</feature>
<sequence length="645" mass="71763">MDWYDTRRAGNIRKRVGAECRREERPCVVGSRPVATVSVRGFAKYKRTCLMRCPFAVMHPSAPACDGVSHSSKHTWYVVDVLTSMDDALLHCRDIIDGSGVLQGLQVHTEEIWAALNSEDLRADACNGARVWSSAGMKGRGKREIHEEKLAEPMASSGTIPTCENPVTRPEIESWWEVSVLTARPPRIQSLPFSDFGALVVSLAAPRSLRGSFSNISSDFRPPSDSINRKKTAPAWFRLINVKVFITETQLSVAMAVAVAMAWRRLAILEQAGGGGGSEGDRGTRPTEMKEMKGSAEIFLFTGCLAEQHDNRSCVYYTGNSDSPSVYMVLSLPRTSTHKYAFLENPETVSVWCCNTCCTETAGDRVGHGGIQTLDVLLRKLLPQLAQLTLQIRCSCRPIWSQTLLMGERYGTLLAKKARGRPAIPMLHEDGHCPVRKWSCQAAQEGERKWSQNFLDVSPRQQVSFKHHRNERTPRTMTPVFGAPCRSTMKRGSRHWAGRLQTRIRRSHALGGAQVIMGHAVRDAETTDPSDSRLDIVLVETGVFPAAVMCHWMVRSDTRNTEKSQRRPSLIACMTTDVARDTDTLPSNSLWSSTEMKRRGKRVIPEKARQSAASYGMVPTHKKSGATPLGIEADSPWWEARSNER</sequence>
<organism evidence="2 3">
    <name type="scientific">Dryococelus australis</name>
    <dbReference type="NCBI Taxonomy" id="614101"/>
    <lineage>
        <taxon>Eukaryota</taxon>
        <taxon>Metazoa</taxon>
        <taxon>Ecdysozoa</taxon>
        <taxon>Arthropoda</taxon>
        <taxon>Hexapoda</taxon>
        <taxon>Insecta</taxon>
        <taxon>Pterygota</taxon>
        <taxon>Neoptera</taxon>
        <taxon>Polyneoptera</taxon>
        <taxon>Phasmatodea</taxon>
        <taxon>Verophasmatodea</taxon>
        <taxon>Anareolatae</taxon>
        <taxon>Phasmatidae</taxon>
        <taxon>Eurycanthinae</taxon>
        <taxon>Dryococelus</taxon>
    </lineage>
</organism>
<comment type="caution">
    <text evidence="2">The sequence shown here is derived from an EMBL/GenBank/DDBJ whole genome shotgun (WGS) entry which is preliminary data.</text>
</comment>
<accession>A0ABQ9GPN5</accession>
<protein>
    <submittedName>
        <fullName evidence="2">Uncharacterized protein</fullName>
    </submittedName>
</protein>
<keyword evidence="3" id="KW-1185">Reference proteome</keyword>
<dbReference type="Proteomes" id="UP001159363">
    <property type="component" value="Chromosome 9"/>
</dbReference>
<evidence type="ECO:0000256" key="1">
    <source>
        <dbReference type="SAM" id="MobiDB-lite"/>
    </source>
</evidence>
<feature type="region of interest" description="Disordered" evidence="1">
    <location>
        <begin position="584"/>
        <end position="631"/>
    </location>
</feature>
<reference evidence="2 3" key="1">
    <citation type="submission" date="2023-02" db="EMBL/GenBank/DDBJ databases">
        <title>LHISI_Scaffold_Assembly.</title>
        <authorList>
            <person name="Stuart O.P."/>
            <person name="Cleave R."/>
            <person name="Magrath M.J.L."/>
            <person name="Mikheyev A.S."/>
        </authorList>
    </citation>
    <scope>NUCLEOTIDE SEQUENCE [LARGE SCALE GENOMIC DNA]</scope>
    <source>
        <strain evidence="2">Daus_M_001</strain>
        <tissue evidence="2">Leg muscle</tissue>
    </source>
</reference>
<gene>
    <name evidence="2" type="ORF">PR048_024807</name>
</gene>
<dbReference type="EMBL" id="JARBHB010000010">
    <property type="protein sequence ID" value="KAJ8873967.1"/>
    <property type="molecule type" value="Genomic_DNA"/>
</dbReference>